<evidence type="ECO:0000256" key="8">
    <source>
        <dbReference type="ARBA" id="ARBA00023235"/>
    </source>
</evidence>
<comment type="caution">
    <text evidence="12">The sequence shown here is derived from an EMBL/GenBank/DDBJ whole genome shotgun (WGS) entry which is preliminary data.</text>
</comment>
<evidence type="ECO:0000256" key="9">
    <source>
        <dbReference type="ARBA" id="ARBA00023277"/>
    </source>
</evidence>
<dbReference type="EC" id="5.1.3.2" evidence="5 10"/>
<evidence type="ECO:0000313" key="12">
    <source>
        <dbReference type="EMBL" id="MBP0444040.1"/>
    </source>
</evidence>
<evidence type="ECO:0000256" key="1">
    <source>
        <dbReference type="ARBA" id="ARBA00000083"/>
    </source>
</evidence>
<dbReference type="EMBL" id="JAGIZB010000003">
    <property type="protein sequence ID" value="MBP0444040.1"/>
    <property type="molecule type" value="Genomic_DNA"/>
</dbReference>
<sequence length="336" mass="36032">MARYLVTGGAGYVGSHVVLALLDRGDEVVVFDSLRQGHRNAVLPGAELVEGELSDRRAVEEVFAGWRFDGVLHFAALSLVGESMREPMRYIAENLGNTLWLADAAVRAGVMRFVLSSTAALFGLPERIPIDEEEVKAPVSAYGESKLMAEKGLEWADRVHGLRSAALRYFNAAGADPGGRLGEDHNPETHLIPNAVNAVLGLGPPLTVFGTDYKTPDGTAIRDYVHVADLADAHLRVLDRLKNGPSCRYNVGSGTGASVLEVIAAVERAAGKPVPHVLGPRREGDPAVLVASNEKLRRETGWTPRLGALDDIVGTAYSWRARNPQGYRGMPAQSAA</sequence>
<dbReference type="InterPro" id="IPR036291">
    <property type="entry name" value="NAD(P)-bd_dom_sf"/>
</dbReference>
<keyword evidence="7 10" id="KW-0520">NAD</keyword>
<comment type="cofactor">
    <cofactor evidence="2 10">
        <name>NAD(+)</name>
        <dbReference type="ChEBI" id="CHEBI:57540"/>
    </cofactor>
</comment>
<evidence type="ECO:0000256" key="4">
    <source>
        <dbReference type="ARBA" id="ARBA00007637"/>
    </source>
</evidence>
<accession>A0ABS4ABV9</accession>
<feature type="domain" description="NAD-dependent epimerase/dehydratase" evidence="11">
    <location>
        <begin position="5"/>
        <end position="252"/>
    </location>
</feature>
<evidence type="ECO:0000256" key="6">
    <source>
        <dbReference type="ARBA" id="ARBA00018569"/>
    </source>
</evidence>
<evidence type="ECO:0000256" key="3">
    <source>
        <dbReference type="ARBA" id="ARBA00004947"/>
    </source>
</evidence>
<dbReference type="RefSeq" id="WP_209378261.1">
    <property type="nucleotide sequence ID" value="NZ_JAGIZB010000003.1"/>
</dbReference>
<keyword evidence="9 10" id="KW-0119">Carbohydrate metabolism</keyword>
<dbReference type="Pfam" id="PF01370">
    <property type="entry name" value="Epimerase"/>
    <property type="match status" value="1"/>
</dbReference>
<dbReference type="InterPro" id="IPR001509">
    <property type="entry name" value="Epimerase_deHydtase"/>
</dbReference>
<reference evidence="12 13" key="1">
    <citation type="submission" date="2021-03" db="EMBL/GenBank/DDBJ databases">
        <authorList>
            <person name="So Y."/>
        </authorList>
    </citation>
    <scope>NUCLEOTIDE SEQUENCE [LARGE SCALE GENOMIC DNA]</scope>
    <source>
        <strain evidence="12 13">SSH11</strain>
    </source>
</reference>
<dbReference type="SUPFAM" id="SSF51735">
    <property type="entry name" value="NAD(P)-binding Rossmann-fold domains"/>
    <property type="match status" value="1"/>
</dbReference>
<evidence type="ECO:0000259" key="11">
    <source>
        <dbReference type="Pfam" id="PF01370"/>
    </source>
</evidence>
<evidence type="ECO:0000256" key="5">
    <source>
        <dbReference type="ARBA" id="ARBA00013189"/>
    </source>
</evidence>
<keyword evidence="8 10" id="KW-0413">Isomerase</keyword>
<gene>
    <name evidence="12" type="primary">galE</name>
    <name evidence="12" type="ORF">J8J14_04550</name>
</gene>
<comment type="subunit">
    <text evidence="10">Homodimer.</text>
</comment>
<evidence type="ECO:0000256" key="10">
    <source>
        <dbReference type="RuleBase" id="RU366046"/>
    </source>
</evidence>
<comment type="pathway">
    <text evidence="3 10">Carbohydrate metabolism; galactose metabolism.</text>
</comment>
<dbReference type="InterPro" id="IPR005886">
    <property type="entry name" value="UDP_G4E"/>
</dbReference>
<evidence type="ECO:0000256" key="2">
    <source>
        <dbReference type="ARBA" id="ARBA00001911"/>
    </source>
</evidence>
<comment type="catalytic activity">
    <reaction evidence="1 10">
        <text>UDP-alpha-D-glucose = UDP-alpha-D-galactose</text>
        <dbReference type="Rhea" id="RHEA:22168"/>
        <dbReference type="ChEBI" id="CHEBI:58885"/>
        <dbReference type="ChEBI" id="CHEBI:66914"/>
        <dbReference type="EC" id="5.1.3.2"/>
    </reaction>
</comment>
<dbReference type="Proteomes" id="UP000681594">
    <property type="component" value="Unassembled WGS sequence"/>
</dbReference>
<dbReference type="CDD" id="cd05247">
    <property type="entry name" value="UDP_G4E_1_SDR_e"/>
    <property type="match status" value="1"/>
</dbReference>
<dbReference type="NCBIfam" id="TIGR01179">
    <property type="entry name" value="galE"/>
    <property type="match status" value="1"/>
</dbReference>
<dbReference type="GO" id="GO:0003978">
    <property type="term" value="F:UDP-glucose 4-epimerase activity"/>
    <property type="evidence" value="ECO:0007669"/>
    <property type="project" value="UniProtKB-EC"/>
</dbReference>
<dbReference type="Gene3D" id="3.40.50.720">
    <property type="entry name" value="NAD(P)-binding Rossmann-like Domain"/>
    <property type="match status" value="1"/>
</dbReference>
<proteinExistence type="inferred from homology"/>
<organism evidence="12 13">
    <name type="scientific">Pararoseomonas baculiformis</name>
    <dbReference type="NCBI Taxonomy" id="2820812"/>
    <lineage>
        <taxon>Bacteria</taxon>
        <taxon>Pseudomonadati</taxon>
        <taxon>Pseudomonadota</taxon>
        <taxon>Alphaproteobacteria</taxon>
        <taxon>Acetobacterales</taxon>
        <taxon>Acetobacteraceae</taxon>
        <taxon>Pararoseomonas</taxon>
    </lineage>
</organism>
<protein>
    <recommendedName>
        <fullName evidence="6 10">UDP-glucose 4-epimerase</fullName>
        <ecNumber evidence="5 10">5.1.3.2</ecNumber>
    </recommendedName>
</protein>
<name>A0ABS4ABV9_9PROT</name>
<keyword evidence="13" id="KW-1185">Reference proteome</keyword>
<evidence type="ECO:0000313" key="13">
    <source>
        <dbReference type="Proteomes" id="UP000681594"/>
    </source>
</evidence>
<comment type="similarity">
    <text evidence="4 10">Belongs to the NAD(P)-dependent epimerase/dehydratase family.</text>
</comment>
<dbReference type="Gene3D" id="3.90.25.10">
    <property type="entry name" value="UDP-galactose 4-epimerase, domain 1"/>
    <property type="match status" value="1"/>
</dbReference>
<evidence type="ECO:0000256" key="7">
    <source>
        <dbReference type="ARBA" id="ARBA00023027"/>
    </source>
</evidence>
<dbReference type="PANTHER" id="PTHR43725:SF53">
    <property type="entry name" value="UDP-ARABINOSE 4-EPIMERASE 1"/>
    <property type="match status" value="1"/>
</dbReference>
<dbReference type="PANTHER" id="PTHR43725">
    <property type="entry name" value="UDP-GLUCOSE 4-EPIMERASE"/>
    <property type="match status" value="1"/>
</dbReference>